<accession>A0ABW3M7D7</accession>
<dbReference type="InterPro" id="IPR029047">
    <property type="entry name" value="HSP70_peptide-bd_sf"/>
</dbReference>
<evidence type="ECO:0000256" key="4">
    <source>
        <dbReference type="ARBA" id="ARBA00022840"/>
    </source>
</evidence>
<dbReference type="PROSITE" id="PS00297">
    <property type="entry name" value="HSP70_1"/>
    <property type="match status" value="1"/>
</dbReference>
<dbReference type="PROSITE" id="PS00329">
    <property type="entry name" value="HSP70_2"/>
    <property type="match status" value="1"/>
</dbReference>
<evidence type="ECO:0000256" key="6">
    <source>
        <dbReference type="ARBA" id="ARBA00023186"/>
    </source>
</evidence>
<comment type="similarity">
    <text evidence="1 7 8">Belongs to the heat shock protein 70 family.</text>
</comment>
<dbReference type="NCBIfam" id="NF001413">
    <property type="entry name" value="PRK00290.1"/>
    <property type="match status" value="1"/>
</dbReference>
<keyword evidence="6 7" id="KW-0143">Chaperone</keyword>
<dbReference type="InterPro" id="IPR029048">
    <property type="entry name" value="HSP70_C_sf"/>
</dbReference>
<feature type="modified residue" description="Phosphothreonine; by autocatalysis" evidence="7">
    <location>
        <position position="176"/>
    </location>
</feature>
<dbReference type="InterPro" id="IPR012725">
    <property type="entry name" value="Chaperone_DnaK"/>
</dbReference>
<dbReference type="NCBIfam" id="TIGR02350">
    <property type="entry name" value="prok_dnaK"/>
    <property type="match status" value="1"/>
</dbReference>
<evidence type="ECO:0000256" key="7">
    <source>
        <dbReference type="HAMAP-Rule" id="MF_00332"/>
    </source>
</evidence>
<evidence type="ECO:0000313" key="9">
    <source>
        <dbReference type="EMBL" id="MFD1045249.1"/>
    </source>
</evidence>
<proteinExistence type="evidence at transcript level"/>
<dbReference type="CDD" id="cd10234">
    <property type="entry name" value="ASKHA_NBD_HSP70_DnaK-like"/>
    <property type="match status" value="1"/>
</dbReference>
<dbReference type="EMBL" id="JBHTIS010000245">
    <property type="protein sequence ID" value="MFD1045249.1"/>
    <property type="molecule type" value="Genomic_DNA"/>
</dbReference>
<sequence length="633" mass="68294">MARAVGIDLGTTNSVVAVLEGGEPTVIANSEGSRTTPSIVAFAKNGEVLVGQPAKNQAVTNVDRTIRSVKRHVGSDWKTDKIDDKQYTAQEISARVLMKLKRDAESYLGEQITDAVITVPAYFEDAQRQATKEAGQIAGLNVLRIVNEPTAAALAYGLDKGEKEQTILVFDLGGGTFDVSLLEIGDGVVEVRATSGDNHLGGDDWDQRVVDWLVDKFRQSSGIDLTKDKMALQRIREAAEKAKIELSSSTSANINLPYITVDADKNPLFLDETLTRAEFQRITSDLLDRTRAPFHNVIKDAGINLGDIDHVVLVGGSTRMPAVTELVKELTGGKEPNKGVNPDEVVAVGAALQAGVLKGEVKDVLLLDVTPLSLGIETKGGVFTKLIERNTTIPTKRSEIFSTADDNQTTVGIQVFQGEREFAVHNKKLGTFDLTGLPPAPRGVPQIEVTFDIDANGIVHVSAKDLGTGKEQSMTITGGSALPKEDIDRMVKDAEAHADEDKRRREEAETRNQAETLVYQTEKFLKDNEDKVPADAKEKVNAAILEANEALKGEDTAKIKAAVEKLSQESQAMGASVPDQSQLLPGDLVVWQGHVAMVIGNGQMIEAGDPVQISKIRTSNIGMPFLGFYRPTG</sequence>
<dbReference type="InterPro" id="IPR038765">
    <property type="entry name" value="Papain-like_cys_pep_sf"/>
</dbReference>
<keyword evidence="3 7" id="KW-0547">Nucleotide-binding</keyword>
<evidence type="ECO:0000256" key="3">
    <source>
        <dbReference type="ARBA" id="ARBA00022741"/>
    </source>
</evidence>
<dbReference type="InterPro" id="IPR013126">
    <property type="entry name" value="Hsp_70_fam"/>
</dbReference>
<organism evidence="9 10">
    <name type="scientific">Kibdelosporangium lantanae</name>
    <dbReference type="NCBI Taxonomy" id="1497396"/>
    <lineage>
        <taxon>Bacteria</taxon>
        <taxon>Bacillati</taxon>
        <taxon>Actinomycetota</taxon>
        <taxon>Actinomycetes</taxon>
        <taxon>Pseudonocardiales</taxon>
        <taxon>Pseudonocardiaceae</taxon>
        <taxon>Kibdelosporangium</taxon>
    </lineage>
</organism>
<keyword evidence="4 7" id="KW-0067">ATP-binding</keyword>
<dbReference type="Gene3D" id="2.60.34.10">
    <property type="entry name" value="Substrate Binding Domain Of DNAk, Chain A, domain 1"/>
    <property type="match status" value="1"/>
</dbReference>
<gene>
    <name evidence="7 9" type="primary">dnaK</name>
    <name evidence="9" type="ORF">ACFQ1S_06410</name>
</gene>
<dbReference type="HAMAP" id="MF_00332">
    <property type="entry name" value="DnaK"/>
    <property type="match status" value="1"/>
</dbReference>
<evidence type="ECO:0000256" key="8">
    <source>
        <dbReference type="RuleBase" id="RU003322"/>
    </source>
</evidence>
<dbReference type="Gene3D" id="1.20.1270.10">
    <property type="match status" value="1"/>
</dbReference>
<name>A0ABW3M7D7_9PSEU</name>
<keyword evidence="5 7" id="KW-0346">Stress response</keyword>
<protein>
    <recommendedName>
        <fullName evidence="7">Chaperone protein DnaK</fullName>
    </recommendedName>
    <alternativeName>
        <fullName evidence="7">HSP70</fullName>
    </alternativeName>
    <alternativeName>
        <fullName evidence="7">Heat shock 70 kDa protein</fullName>
    </alternativeName>
    <alternativeName>
        <fullName evidence="7">Heat shock protein 70</fullName>
    </alternativeName>
</protein>
<dbReference type="Gene3D" id="3.90.640.10">
    <property type="entry name" value="Actin, Chain A, domain 4"/>
    <property type="match status" value="1"/>
</dbReference>
<comment type="caution">
    <text evidence="9">The sequence shown here is derived from an EMBL/GenBank/DDBJ whole genome shotgun (WGS) entry which is preliminary data.</text>
</comment>
<dbReference type="Gene3D" id="3.90.1720.10">
    <property type="entry name" value="endopeptidase domain like (from Nostoc punctiforme)"/>
    <property type="match status" value="1"/>
</dbReference>
<dbReference type="SUPFAM" id="SSF53067">
    <property type="entry name" value="Actin-like ATPase domain"/>
    <property type="match status" value="2"/>
</dbReference>
<dbReference type="Proteomes" id="UP001597045">
    <property type="component" value="Unassembled WGS sequence"/>
</dbReference>
<dbReference type="SUPFAM" id="SSF100920">
    <property type="entry name" value="Heat shock protein 70kD (HSP70), peptide-binding domain"/>
    <property type="match status" value="1"/>
</dbReference>
<comment type="induction">
    <text evidence="7">By stress conditions e.g. heat shock.</text>
</comment>
<dbReference type="SUPFAM" id="SSF54001">
    <property type="entry name" value="Cysteine proteinases"/>
    <property type="match status" value="1"/>
</dbReference>
<dbReference type="InterPro" id="IPR043129">
    <property type="entry name" value="ATPase_NBD"/>
</dbReference>
<evidence type="ECO:0000313" key="10">
    <source>
        <dbReference type="Proteomes" id="UP001597045"/>
    </source>
</evidence>
<dbReference type="PROSITE" id="PS01036">
    <property type="entry name" value="HSP70_3"/>
    <property type="match status" value="1"/>
</dbReference>
<dbReference type="PANTHER" id="PTHR19375">
    <property type="entry name" value="HEAT SHOCK PROTEIN 70KDA"/>
    <property type="match status" value="1"/>
</dbReference>
<keyword evidence="2 7" id="KW-0597">Phosphoprotein</keyword>
<dbReference type="PRINTS" id="PR00301">
    <property type="entry name" value="HEATSHOCK70"/>
</dbReference>
<evidence type="ECO:0000256" key="2">
    <source>
        <dbReference type="ARBA" id="ARBA00022553"/>
    </source>
</evidence>
<dbReference type="Pfam" id="PF00012">
    <property type="entry name" value="HSP70"/>
    <property type="match status" value="1"/>
</dbReference>
<dbReference type="InterPro" id="IPR018181">
    <property type="entry name" value="Heat_shock_70_CS"/>
</dbReference>
<reference evidence="10" key="1">
    <citation type="journal article" date="2019" name="Int. J. Syst. Evol. Microbiol.">
        <title>The Global Catalogue of Microorganisms (GCM) 10K type strain sequencing project: providing services to taxonomists for standard genome sequencing and annotation.</title>
        <authorList>
            <consortium name="The Broad Institute Genomics Platform"/>
            <consortium name="The Broad Institute Genome Sequencing Center for Infectious Disease"/>
            <person name="Wu L."/>
            <person name="Ma J."/>
        </authorList>
    </citation>
    <scope>NUCLEOTIDE SEQUENCE [LARGE SCALE GENOMIC DNA]</scope>
    <source>
        <strain evidence="10">JCM 31486</strain>
    </source>
</reference>
<keyword evidence="10" id="KW-1185">Reference proteome</keyword>
<dbReference type="Gene3D" id="3.30.420.40">
    <property type="match status" value="2"/>
</dbReference>
<dbReference type="SUPFAM" id="SSF100934">
    <property type="entry name" value="Heat shock protein 70kD (HSP70), C-terminal subdomain"/>
    <property type="match status" value="1"/>
</dbReference>
<evidence type="ECO:0000256" key="5">
    <source>
        <dbReference type="ARBA" id="ARBA00023016"/>
    </source>
</evidence>
<evidence type="ECO:0000256" key="1">
    <source>
        <dbReference type="ARBA" id="ARBA00007381"/>
    </source>
</evidence>
<comment type="function">
    <text evidence="7">Acts as a chaperone.</text>
</comment>